<dbReference type="EMBL" id="BLLG01000006">
    <property type="protein sequence ID" value="GFH36327.1"/>
    <property type="molecule type" value="Genomic_DNA"/>
</dbReference>
<evidence type="ECO:0000256" key="1">
    <source>
        <dbReference type="SAM" id="Phobius"/>
    </source>
</evidence>
<dbReference type="RefSeq" id="WP_173264221.1">
    <property type="nucleotide sequence ID" value="NZ_BLLG01000006.1"/>
</dbReference>
<keyword evidence="3" id="KW-1185">Reference proteome</keyword>
<keyword evidence="1" id="KW-1133">Transmembrane helix</keyword>
<proteinExistence type="predicted"/>
<keyword evidence="1" id="KW-0472">Membrane</keyword>
<sequence length="76" mass="8478">MNSKALPARLARKIKAACLRLRAATGGPERVGPLWEKTRRRIRFLRWTLVIQILKGAAFAGGGILIQIAATRYLNH</sequence>
<gene>
    <name evidence="2" type="ORF">SCWH03_25540</name>
</gene>
<evidence type="ECO:0000313" key="2">
    <source>
        <dbReference type="EMBL" id="GFH36327.1"/>
    </source>
</evidence>
<feature type="transmembrane region" description="Helical" evidence="1">
    <location>
        <begin position="47"/>
        <end position="70"/>
    </location>
</feature>
<comment type="caution">
    <text evidence="2">The sequence shown here is derived from an EMBL/GenBank/DDBJ whole genome shotgun (WGS) entry which is preliminary data.</text>
</comment>
<name>A0A6A0AXK0_9ACTN</name>
<organism evidence="2 3">
    <name type="scientific">Streptomyces pacificus</name>
    <dbReference type="NCBI Taxonomy" id="2705029"/>
    <lineage>
        <taxon>Bacteria</taxon>
        <taxon>Bacillati</taxon>
        <taxon>Actinomycetota</taxon>
        <taxon>Actinomycetes</taxon>
        <taxon>Kitasatosporales</taxon>
        <taxon>Streptomycetaceae</taxon>
        <taxon>Streptomyces</taxon>
    </lineage>
</organism>
<accession>A0A6A0AXK0</accession>
<protein>
    <submittedName>
        <fullName evidence="2">Uncharacterized protein</fullName>
    </submittedName>
</protein>
<dbReference type="AlphaFoldDB" id="A0A6A0AXK0"/>
<evidence type="ECO:0000313" key="3">
    <source>
        <dbReference type="Proteomes" id="UP000484988"/>
    </source>
</evidence>
<keyword evidence="1" id="KW-0812">Transmembrane</keyword>
<reference evidence="2 3" key="1">
    <citation type="submission" date="2020-02" db="EMBL/GenBank/DDBJ databases">
        <title>Whole Genome Shotgun Sequence of Streptomyces sp. strain CWH03.</title>
        <authorList>
            <person name="Dohra H."/>
            <person name="Kodani S."/>
            <person name="Yamamura H."/>
        </authorList>
    </citation>
    <scope>NUCLEOTIDE SEQUENCE [LARGE SCALE GENOMIC DNA]</scope>
    <source>
        <strain evidence="2 3">CWH03</strain>
    </source>
</reference>
<dbReference type="Proteomes" id="UP000484988">
    <property type="component" value="Unassembled WGS sequence"/>
</dbReference>